<dbReference type="OrthoDB" id="10082791at2759"/>
<dbReference type="Proteomes" id="UP000663832">
    <property type="component" value="Unassembled WGS sequence"/>
</dbReference>
<proteinExistence type="predicted"/>
<name>A0A813YB62_9BILA</name>
<dbReference type="EMBL" id="CAJNOM010000037">
    <property type="protein sequence ID" value="CAF0881679.1"/>
    <property type="molecule type" value="Genomic_DNA"/>
</dbReference>
<keyword evidence="2" id="KW-1185">Reference proteome</keyword>
<organism evidence="1 2">
    <name type="scientific">Adineta steineri</name>
    <dbReference type="NCBI Taxonomy" id="433720"/>
    <lineage>
        <taxon>Eukaryota</taxon>
        <taxon>Metazoa</taxon>
        <taxon>Spiralia</taxon>
        <taxon>Gnathifera</taxon>
        <taxon>Rotifera</taxon>
        <taxon>Eurotatoria</taxon>
        <taxon>Bdelloidea</taxon>
        <taxon>Adinetida</taxon>
        <taxon>Adinetidae</taxon>
        <taxon>Adineta</taxon>
    </lineage>
</organism>
<comment type="caution">
    <text evidence="1">The sequence shown here is derived from an EMBL/GenBank/DDBJ whole genome shotgun (WGS) entry which is preliminary data.</text>
</comment>
<evidence type="ECO:0000313" key="2">
    <source>
        <dbReference type="Proteomes" id="UP000663832"/>
    </source>
</evidence>
<sequence length="125" mass="14020">MLDTMTKNNTTISISSNSVKFVVKCRDTNSFMANVYMDNSGAMTMDNNETTDENSKDFPIVIVFDKCRSRTNGLLSLFKSFSSDIPMNNSETKISGLSFTKTFRMNMSDDVQDESMQNNETSTLA</sequence>
<protein>
    <submittedName>
        <fullName evidence="1">Uncharacterized protein</fullName>
    </submittedName>
</protein>
<gene>
    <name evidence="1" type="ORF">QVE165_LOCUS8451</name>
</gene>
<dbReference type="AlphaFoldDB" id="A0A813YB62"/>
<evidence type="ECO:0000313" key="1">
    <source>
        <dbReference type="EMBL" id="CAF0881679.1"/>
    </source>
</evidence>
<reference evidence="1" key="1">
    <citation type="submission" date="2021-02" db="EMBL/GenBank/DDBJ databases">
        <authorList>
            <person name="Nowell W R."/>
        </authorList>
    </citation>
    <scope>NUCLEOTIDE SEQUENCE</scope>
</reference>
<accession>A0A813YB62</accession>